<dbReference type="InterPro" id="IPR035385">
    <property type="entry name" value="U62/UL91"/>
</dbReference>
<proteinExistence type="inferred from homology"/>
<gene>
    <name evidence="4" type="primary">M91</name>
</gene>
<organism evidence="4 5">
    <name type="scientific">Murid herpesvirus 1 (strain K181)</name>
    <name type="common">MuHV-1</name>
    <name type="synonym">Mouse cytomegalovirus</name>
    <dbReference type="NCBI Taxonomy" id="69156"/>
    <lineage>
        <taxon>Viruses</taxon>
        <taxon>Duplodnaviria</taxon>
        <taxon>Heunggongvirae</taxon>
        <taxon>Peploviricota</taxon>
        <taxon>Herviviricetes</taxon>
        <taxon>Herpesvirales</taxon>
        <taxon>Orthoherpesviridae</taxon>
        <taxon>Betaherpesvirinae</taxon>
        <taxon>Muromegalovirus</taxon>
        <taxon>Muromegalovirus muridbeta1</taxon>
        <taxon>Murid herpesvirus 1</taxon>
    </lineage>
</organism>
<evidence type="ECO:0000313" key="5">
    <source>
        <dbReference type="Proteomes" id="UP000158680"/>
    </source>
</evidence>
<feature type="region of interest" description="Disordered" evidence="2">
    <location>
        <begin position="115"/>
        <end position="134"/>
    </location>
</feature>
<dbReference type="Proteomes" id="UP000158680">
    <property type="component" value="Segment"/>
</dbReference>
<protein>
    <submittedName>
        <fullName evidence="4">M91 protein</fullName>
    </submittedName>
</protein>
<dbReference type="Pfam" id="PF17442">
    <property type="entry name" value="U62_UL91"/>
    <property type="match status" value="1"/>
</dbReference>
<accession>A8E1K9</accession>
<evidence type="ECO:0000313" key="4">
    <source>
        <dbReference type="EMBL" id="CAP08130.1"/>
    </source>
</evidence>
<comment type="similarity">
    <text evidence="1">Belongs to the herpesviridae UL91 family.</text>
</comment>
<dbReference type="EMBL" id="AM886412">
    <property type="protein sequence ID" value="CAP08130.1"/>
    <property type="molecule type" value="Genomic_DNA"/>
</dbReference>
<feature type="domain" description="Herpesvirus U62/UL91 functional" evidence="3">
    <location>
        <begin position="43"/>
        <end position="107"/>
    </location>
</feature>
<organismHost>
    <name type="scientific">Mus musculus</name>
    <name type="common">Mouse</name>
    <dbReference type="NCBI Taxonomy" id="10090"/>
</organismHost>
<sequence length="134" mass="14121">MVTFMVNTSEGDVMLLGVACIQVYKSAVPPLASAKHSSTPSSMNVILGELRKAGIEHETLEDVFRLAESIGEACDFFRQPGESRLRVLDLAVSLFDHVAAECIGDVVSLGFVESQDGAPGGTTGHPRGATASKD</sequence>
<name>A8E1K9_MUHVK</name>
<reference evidence="4 5" key="2">
    <citation type="journal article" date="2008" name="J. Virol.">
        <title>Laboratory strains of murine cytomegalovirus are genetically similar to but phenotypically distinct from wild strains of virus.</title>
        <authorList>
            <person name="Smith L.M."/>
            <person name="McWhorter A.R."/>
            <person name="Masters L.L."/>
            <person name="Shellam G.R."/>
            <person name="Redwood A.J."/>
        </authorList>
    </citation>
    <scope>NUCLEOTIDE SEQUENCE [LARGE SCALE GENOMIC DNA]</scope>
    <source>
        <strain evidence="4">K181</strain>
    </source>
</reference>
<reference evidence="4 5" key="1">
    <citation type="journal article" date="2005" name="J. Virol.">
        <title>Use of a murine cytomegalovirus K181-derived bacterial artificial chromosome as a vaccine vector for immunocontraception.</title>
        <authorList>
            <person name="Redwood A.J."/>
            <person name="Messerle M."/>
            <person name="Harvey N.L."/>
            <person name="Hardy C.M."/>
            <person name="Kozinowski U.H."/>
            <person name="Lawson M.A."/>
            <person name="Shellam G.R."/>
        </authorList>
    </citation>
    <scope>NUCLEOTIDE SEQUENCE [LARGE SCALE GENOMIC DNA]</scope>
    <source>
        <strain evidence="4">K181</strain>
    </source>
</reference>
<evidence type="ECO:0000256" key="2">
    <source>
        <dbReference type="SAM" id="MobiDB-lite"/>
    </source>
</evidence>
<evidence type="ECO:0000256" key="1">
    <source>
        <dbReference type="ARBA" id="ARBA00008288"/>
    </source>
</evidence>
<evidence type="ECO:0000259" key="3">
    <source>
        <dbReference type="Pfam" id="PF17442"/>
    </source>
</evidence>